<feature type="signal peptide" evidence="5">
    <location>
        <begin position="1"/>
        <end position="25"/>
    </location>
</feature>
<dbReference type="PROSITE" id="PS51352">
    <property type="entry name" value="THIOREDOXIN_2"/>
    <property type="match status" value="1"/>
</dbReference>
<feature type="chain" id="PRO_5002200604" evidence="5">
    <location>
        <begin position="26"/>
        <end position="200"/>
    </location>
</feature>
<feature type="binding site" evidence="3">
    <location>
        <position position="81"/>
    </location>
    <ligand>
        <name>Cu cation</name>
        <dbReference type="ChEBI" id="CHEBI:23378"/>
    </ligand>
</feature>
<dbReference type="InterPro" id="IPR006311">
    <property type="entry name" value="TAT_signal"/>
</dbReference>
<dbReference type="InterPro" id="IPR036249">
    <property type="entry name" value="Thioredoxin-like_sf"/>
</dbReference>
<feature type="binding site" evidence="3">
    <location>
        <position position="166"/>
    </location>
    <ligand>
        <name>Cu cation</name>
        <dbReference type="ChEBI" id="CHEBI:23378"/>
    </ligand>
</feature>
<keyword evidence="4" id="KW-1015">Disulfide bond</keyword>
<dbReference type="OrthoDB" id="9790194at2"/>
<gene>
    <name evidence="7" type="ORF">BN112_3609</name>
</gene>
<dbReference type="KEGG" id="bbh:BN112_3609"/>
<protein>
    <submittedName>
        <fullName evidence="7">SCO1/SenC family protein</fullName>
    </submittedName>
</protein>
<keyword evidence="3" id="KW-0479">Metal-binding</keyword>
<accession>A0A0C6PBK5</accession>
<dbReference type="PROSITE" id="PS51318">
    <property type="entry name" value="TAT"/>
    <property type="match status" value="1"/>
</dbReference>
<reference evidence="7 8" key="1">
    <citation type="journal article" date="2012" name="BMC Genomics">
        <title>Comparative genomics of the classical Bordetella subspecies: the evolution and exchange of virulence-associated diversity amongst closely related pathogens.</title>
        <authorList>
            <person name="Park J."/>
            <person name="Zhang Y."/>
            <person name="Buboltz A.M."/>
            <person name="Zhang X."/>
            <person name="Schuster S.C."/>
            <person name="Ahuja U."/>
            <person name="Liu M."/>
            <person name="Miller J.F."/>
            <person name="Sebaihia M."/>
            <person name="Bentley S.D."/>
            <person name="Parkhill J."/>
            <person name="Harvill E.T."/>
        </authorList>
    </citation>
    <scope>NUCLEOTIDE SEQUENCE [LARGE SCALE GENOMIC DNA]</scope>
    <source>
        <strain evidence="7 8">253</strain>
    </source>
</reference>
<organism evidence="7 8">
    <name type="scientific">Bordetella bronchiseptica 253</name>
    <dbReference type="NCBI Taxonomy" id="568707"/>
    <lineage>
        <taxon>Bacteria</taxon>
        <taxon>Pseudomonadati</taxon>
        <taxon>Pseudomonadota</taxon>
        <taxon>Betaproteobacteria</taxon>
        <taxon>Burkholderiales</taxon>
        <taxon>Alcaligenaceae</taxon>
        <taxon>Bordetella</taxon>
    </lineage>
</organism>
<feature type="binding site" evidence="3">
    <location>
        <position position="77"/>
    </location>
    <ligand>
        <name>Cu cation</name>
        <dbReference type="ChEBI" id="CHEBI:23378"/>
    </ligand>
</feature>
<dbReference type="AlphaFoldDB" id="A0A0C6PBK5"/>
<keyword evidence="5" id="KW-0732">Signal</keyword>
<feature type="domain" description="Thioredoxin" evidence="6">
    <location>
        <begin position="25"/>
        <end position="200"/>
    </location>
</feature>
<dbReference type="SUPFAM" id="SSF52833">
    <property type="entry name" value="Thioredoxin-like"/>
    <property type="match status" value="1"/>
</dbReference>
<name>A0A0C6PBK5_BORBO</name>
<dbReference type="Pfam" id="PF02630">
    <property type="entry name" value="SCO1-SenC"/>
    <property type="match status" value="1"/>
</dbReference>
<dbReference type="FunFam" id="3.40.30.10:FF:000013">
    <property type="entry name" value="Blast:Protein SCO1 homolog, mitochondrial"/>
    <property type="match status" value="1"/>
</dbReference>
<dbReference type="GO" id="GO:0046872">
    <property type="term" value="F:metal ion binding"/>
    <property type="evidence" value="ECO:0007669"/>
    <property type="project" value="UniProtKB-KW"/>
</dbReference>
<dbReference type="Proteomes" id="UP000007564">
    <property type="component" value="Chromosome"/>
</dbReference>
<evidence type="ECO:0000256" key="1">
    <source>
        <dbReference type="ARBA" id="ARBA00010996"/>
    </source>
</evidence>
<sequence length="200" mass="21315">MFAFTSVRRRALQAVAAVGVAALLAACGESAPAFKGSDITGTQLGKKLALVDHNGTPRTLQDFAGKAVVVFFGFTQCPDVCPTSLAELSQVMKQLGPDADRVQVLLVTVDPERDTPEILKQYVTTFDPRFLGLTGTPEQIKQAAASFKAYYAKVPTQDGANYTMDHTAAFYLFDGKGESRVLATNTAGAEALAHDIKALL</sequence>
<dbReference type="HOGENOM" id="CLU_050131_3_0_4"/>
<evidence type="ECO:0000313" key="8">
    <source>
        <dbReference type="Proteomes" id="UP000007564"/>
    </source>
</evidence>
<evidence type="ECO:0000256" key="2">
    <source>
        <dbReference type="ARBA" id="ARBA00023008"/>
    </source>
</evidence>
<evidence type="ECO:0000256" key="3">
    <source>
        <dbReference type="PIRSR" id="PIRSR603782-1"/>
    </source>
</evidence>
<dbReference type="CDD" id="cd02968">
    <property type="entry name" value="SCO"/>
    <property type="match status" value="1"/>
</dbReference>
<proteinExistence type="inferred from homology"/>
<dbReference type="PANTHER" id="PTHR12151:SF25">
    <property type="entry name" value="LINALOOL DEHYDRATASE_ISOMERASE DOMAIN-CONTAINING PROTEIN"/>
    <property type="match status" value="1"/>
</dbReference>
<dbReference type="PANTHER" id="PTHR12151">
    <property type="entry name" value="ELECTRON TRANSPORT PROTIN SCO1/SENC FAMILY MEMBER"/>
    <property type="match status" value="1"/>
</dbReference>
<dbReference type="RefSeq" id="WP_015064817.1">
    <property type="nucleotide sequence ID" value="NC_019382.1"/>
</dbReference>
<evidence type="ECO:0000313" key="7">
    <source>
        <dbReference type="EMBL" id="CCJ55523.1"/>
    </source>
</evidence>
<feature type="disulfide bond" description="Redox-active" evidence="4">
    <location>
        <begin position="77"/>
        <end position="81"/>
    </location>
</feature>
<keyword evidence="2 3" id="KW-0186">Copper</keyword>
<evidence type="ECO:0000256" key="5">
    <source>
        <dbReference type="SAM" id="SignalP"/>
    </source>
</evidence>
<comment type="similarity">
    <text evidence="1">Belongs to the SCO1/2 family.</text>
</comment>
<dbReference type="EMBL" id="HE965806">
    <property type="protein sequence ID" value="CCJ55523.1"/>
    <property type="molecule type" value="Genomic_DNA"/>
</dbReference>
<dbReference type="Gene3D" id="3.40.30.10">
    <property type="entry name" value="Glutaredoxin"/>
    <property type="match status" value="1"/>
</dbReference>
<evidence type="ECO:0000259" key="6">
    <source>
        <dbReference type="PROSITE" id="PS51352"/>
    </source>
</evidence>
<evidence type="ECO:0000256" key="4">
    <source>
        <dbReference type="PIRSR" id="PIRSR603782-2"/>
    </source>
</evidence>
<dbReference type="InterPro" id="IPR013766">
    <property type="entry name" value="Thioredoxin_domain"/>
</dbReference>
<dbReference type="InterPro" id="IPR003782">
    <property type="entry name" value="SCO1/SenC"/>
</dbReference>